<dbReference type="GO" id="GO:0008173">
    <property type="term" value="F:RNA methyltransferase activity"/>
    <property type="evidence" value="ECO:0007669"/>
    <property type="project" value="InterPro"/>
</dbReference>
<dbReference type="InterPro" id="IPR013123">
    <property type="entry name" value="SpoU_subst-bd"/>
</dbReference>
<accession>A0A6J4K169</accession>
<dbReference type="Gene3D" id="3.40.1280.10">
    <property type="match status" value="1"/>
</dbReference>
<dbReference type="GO" id="GO:0005829">
    <property type="term" value="C:cytosol"/>
    <property type="evidence" value="ECO:0007669"/>
    <property type="project" value="TreeGrafter"/>
</dbReference>
<dbReference type="Gene3D" id="3.30.1330.30">
    <property type="match status" value="1"/>
</dbReference>
<dbReference type="SUPFAM" id="SSF75217">
    <property type="entry name" value="alpha/beta knot"/>
    <property type="match status" value="1"/>
</dbReference>
<feature type="compositionally biased region" description="Basic residues" evidence="4">
    <location>
        <begin position="1"/>
        <end position="29"/>
    </location>
</feature>
<gene>
    <name evidence="6" type="ORF">AVDCRST_MAG92-4473</name>
</gene>
<dbReference type="InterPro" id="IPR001537">
    <property type="entry name" value="SpoU_MeTrfase"/>
</dbReference>
<evidence type="ECO:0000256" key="1">
    <source>
        <dbReference type="ARBA" id="ARBA00007228"/>
    </source>
</evidence>
<dbReference type="GO" id="GO:0003723">
    <property type="term" value="F:RNA binding"/>
    <property type="evidence" value="ECO:0007669"/>
    <property type="project" value="InterPro"/>
</dbReference>
<evidence type="ECO:0000256" key="4">
    <source>
        <dbReference type="SAM" id="MobiDB-lite"/>
    </source>
</evidence>
<evidence type="ECO:0000313" key="6">
    <source>
        <dbReference type="EMBL" id="CAA9292627.1"/>
    </source>
</evidence>
<comment type="similarity">
    <text evidence="1">Belongs to the class IV-like SAM-binding methyltransferase superfamily. RNA methyltransferase TrmH family.</text>
</comment>
<reference evidence="6" key="1">
    <citation type="submission" date="2020-02" db="EMBL/GenBank/DDBJ databases">
        <authorList>
            <person name="Meier V. D."/>
        </authorList>
    </citation>
    <scope>NUCLEOTIDE SEQUENCE</scope>
    <source>
        <strain evidence="6">AVDCRST_MAG92</strain>
    </source>
</reference>
<dbReference type="SUPFAM" id="SSF55315">
    <property type="entry name" value="L30e-like"/>
    <property type="match status" value="1"/>
</dbReference>
<name>A0A6J4K169_9CYAN</name>
<dbReference type="GO" id="GO:0032259">
    <property type="term" value="P:methylation"/>
    <property type="evidence" value="ECO:0007669"/>
    <property type="project" value="UniProtKB-KW"/>
</dbReference>
<feature type="compositionally biased region" description="Low complexity" evidence="4">
    <location>
        <begin position="137"/>
        <end position="148"/>
    </location>
</feature>
<keyword evidence="3 6" id="KW-0808">Transferase</keyword>
<dbReference type="InterPro" id="IPR029028">
    <property type="entry name" value="Alpha/beta_knot_MTases"/>
</dbReference>
<dbReference type="InterPro" id="IPR004441">
    <property type="entry name" value="rRNA_MeTrfase_TrmH"/>
</dbReference>
<dbReference type="InterPro" id="IPR029026">
    <property type="entry name" value="tRNA_m1G_MTases_N"/>
</dbReference>
<keyword evidence="2 6" id="KW-0489">Methyltransferase</keyword>
<feature type="compositionally biased region" description="Basic and acidic residues" evidence="4">
    <location>
        <begin position="75"/>
        <end position="112"/>
    </location>
</feature>
<evidence type="ECO:0000256" key="3">
    <source>
        <dbReference type="ARBA" id="ARBA00022679"/>
    </source>
</evidence>
<dbReference type="InterPro" id="IPR029064">
    <property type="entry name" value="Ribosomal_eL30-like_sf"/>
</dbReference>
<dbReference type="PANTHER" id="PTHR46429:SF1">
    <property type="entry name" value="23S RRNA (GUANOSINE-2'-O-)-METHYLTRANSFERASE RLMB"/>
    <property type="match status" value="1"/>
</dbReference>
<dbReference type="PANTHER" id="PTHR46429">
    <property type="entry name" value="23S RRNA (GUANOSINE-2'-O-)-METHYLTRANSFERASE RLMB"/>
    <property type="match status" value="1"/>
</dbReference>
<dbReference type="NCBIfam" id="TIGR00186">
    <property type="entry name" value="rRNA_methyl_3"/>
    <property type="match status" value="1"/>
</dbReference>
<feature type="domain" description="RNA 2-O ribose methyltransferase substrate binding" evidence="5">
    <location>
        <begin position="174"/>
        <end position="250"/>
    </location>
</feature>
<feature type="region of interest" description="Disordered" evidence="4">
    <location>
        <begin position="1"/>
        <end position="167"/>
    </location>
</feature>
<sequence length="435" mass="48267">MPNPNRRHAVGKPKPGKPSRAPQQKRKFSKARDEESDSRETNRLRPRDSSSYPRKPQVGKPTRSSQPEPKQPKRRYQDDTSDRREERYPTSQPEPKRRYQDDTNDRREERYPSKPKIGKPVRSQGAKDATVSGFPDVSVKPVRKPSSSYQERRFEPTDTEPTEATSTLDEDIDLIYGRHPVLAALENERQLNRVWILPQLRYDPRFHSLLLKAKANGTVIDEVEPRRLSQITDGANHQGIAAQSAPHSYVDLGELIDKAKSTSEQPVLVVCDGITDPHNLGAIIRTAEALGAQGLVIPQRRAAGVTSTVKKVAAGALETLPIARVVNLSRALEDLKTAGFWIYGTTAGTGKVLHTVEFKGPVVLVIGSEGSGLSMLTERCCDVLVSIPLQGKTPSLNASVAAAMILYETYRQRWSTLRYLGTLSKGTLKKGDDIV</sequence>
<dbReference type="AlphaFoldDB" id="A0A6J4K169"/>
<dbReference type="Pfam" id="PF08032">
    <property type="entry name" value="SpoU_sub_bind"/>
    <property type="match status" value="1"/>
</dbReference>
<evidence type="ECO:0000259" key="5">
    <source>
        <dbReference type="SMART" id="SM00967"/>
    </source>
</evidence>
<organism evidence="6">
    <name type="scientific">uncultured Coleofasciculus sp</name>
    <dbReference type="NCBI Taxonomy" id="1267456"/>
    <lineage>
        <taxon>Bacteria</taxon>
        <taxon>Bacillati</taxon>
        <taxon>Cyanobacteriota</taxon>
        <taxon>Cyanophyceae</taxon>
        <taxon>Coleofasciculales</taxon>
        <taxon>Coleofasciculaceae</taxon>
        <taxon>Coleofasciculus</taxon>
        <taxon>environmental samples</taxon>
    </lineage>
</organism>
<dbReference type="CDD" id="cd18103">
    <property type="entry name" value="SpoU-like_RlmB"/>
    <property type="match status" value="1"/>
</dbReference>
<dbReference type="EC" id="2.1.1.185" evidence="6"/>
<evidence type="ECO:0000256" key="2">
    <source>
        <dbReference type="ARBA" id="ARBA00022603"/>
    </source>
</evidence>
<protein>
    <submittedName>
        <fullName evidence="6">23S rRNA (Guanosine(2251)-2'-O)-methyltransferase</fullName>
        <ecNumber evidence="6">2.1.1.185</ecNumber>
    </submittedName>
</protein>
<dbReference type="FunFam" id="3.30.1330.30:FF:000063">
    <property type="entry name" value="RNA methyltransferase, TrmH family, group 3"/>
    <property type="match status" value="1"/>
</dbReference>
<dbReference type="Pfam" id="PF00588">
    <property type="entry name" value="SpoU_methylase"/>
    <property type="match status" value="1"/>
</dbReference>
<proteinExistence type="inferred from homology"/>
<dbReference type="FunFam" id="3.40.1280.10:FF:000008">
    <property type="entry name" value="Group 3 RNA methyltransferase TrmH"/>
    <property type="match status" value="1"/>
</dbReference>
<dbReference type="GO" id="GO:0006396">
    <property type="term" value="P:RNA processing"/>
    <property type="evidence" value="ECO:0007669"/>
    <property type="project" value="InterPro"/>
</dbReference>
<feature type="compositionally biased region" description="Basic and acidic residues" evidence="4">
    <location>
        <begin position="30"/>
        <end position="48"/>
    </location>
</feature>
<dbReference type="SMART" id="SM00967">
    <property type="entry name" value="SpoU_sub_bind"/>
    <property type="match status" value="1"/>
</dbReference>
<dbReference type="EMBL" id="CADCTM010000777">
    <property type="protein sequence ID" value="CAA9292627.1"/>
    <property type="molecule type" value="Genomic_DNA"/>
</dbReference>